<dbReference type="EMBL" id="JABAEK010000006">
    <property type="protein sequence ID" value="NLQ17560.1"/>
    <property type="molecule type" value="Genomic_DNA"/>
</dbReference>
<protein>
    <recommendedName>
        <fullName evidence="4">Virion morphogenesis protein</fullName>
    </recommendedName>
</protein>
<evidence type="ECO:0000313" key="2">
    <source>
        <dbReference type="EMBL" id="NLQ17560.1"/>
    </source>
</evidence>
<name>A0A847RBG2_9GAMM</name>
<keyword evidence="3" id="KW-1185">Reference proteome</keyword>
<evidence type="ECO:0000256" key="1">
    <source>
        <dbReference type="SAM" id="MobiDB-lite"/>
    </source>
</evidence>
<feature type="region of interest" description="Disordered" evidence="1">
    <location>
        <begin position="37"/>
        <end position="69"/>
    </location>
</feature>
<evidence type="ECO:0008006" key="4">
    <source>
        <dbReference type="Google" id="ProtNLM"/>
    </source>
</evidence>
<dbReference type="RefSeq" id="WP_168824528.1">
    <property type="nucleotide sequence ID" value="NZ_CP073013.1"/>
</dbReference>
<evidence type="ECO:0000313" key="3">
    <source>
        <dbReference type="Proteomes" id="UP000586067"/>
    </source>
</evidence>
<comment type="caution">
    <text evidence="2">The sequence shown here is derived from an EMBL/GenBank/DDBJ whole genome shotgun (WGS) entry which is preliminary data.</text>
</comment>
<dbReference type="AlphaFoldDB" id="A0A847RBG2"/>
<accession>A0A847RBG2</accession>
<proteinExistence type="predicted"/>
<dbReference type="Proteomes" id="UP000586067">
    <property type="component" value="Unassembled WGS sequence"/>
</dbReference>
<gene>
    <name evidence="2" type="ORF">HGG82_07950</name>
</gene>
<organism evidence="2 3">
    <name type="scientific">Marinomonas profundi</name>
    <dbReference type="NCBI Taxonomy" id="2726122"/>
    <lineage>
        <taxon>Bacteria</taxon>
        <taxon>Pseudomonadati</taxon>
        <taxon>Pseudomonadota</taxon>
        <taxon>Gammaproteobacteria</taxon>
        <taxon>Oceanospirillales</taxon>
        <taxon>Oceanospirillaceae</taxon>
        <taxon>Marinomonas</taxon>
    </lineage>
</organism>
<sequence length="225" mass="25879">MNSASGVSAFWRGETALNAELKLFMLPKERRKRALGQMGREIKKQSRKNVKQQRSVNGEGFKDRRKARTREGQMLSGFVKGSNIRQRTRGLSVTVGFKNSVMGRMAKAHQEGQTQTIKAKKMSEQQKSDWRSEPATQAQANAILRLGWSTSRRRDGKRKKISRQYIMENLTKLQALGMLYELNNKRQGKQSWQVKLPAREFFSNDAKWVKQMAFDVVKNELGKGR</sequence>
<reference evidence="2 3" key="1">
    <citation type="submission" date="2020-04" db="EMBL/GenBank/DDBJ databases">
        <title>Marinomonas sp. M1K-6 isolated from the deep seawater of the Mariana Trench.</title>
        <authorList>
            <person name="Li Y."/>
        </authorList>
    </citation>
    <scope>NUCLEOTIDE SEQUENCE [LARGE SCALE GENOMIC DNA]</scope>
    <source>
        <strain evidence="2 3">M1K-6</strain>
    </source>
</reference>